<feature type="binding site" evidence="12">
    <location>
        <begin position="30"/>
        <end position="37"/>
    </location>
    <ligand>
        <name>ATP</name>
        <dbReference type="ChEBI" id="CHEBI:30616"/>
    </ligand>
</feature>
<evidence type="ECO:0000256" key="2">
    <source>
        <dbReference type="ARBA" id="ARBA00008016"/>
    </source>
</evidence>
<dbReference type="NCBIfam" id="TIGR00611">
    <property type="entry name" value="recf"/>
    <property type="match status" value="1"/>
</dbReference>
<keyword evidence="9 12" id="KW-0238">DNA-binding</keyword>
<comment type="similarity">
    <text evidence="2 12 13">Belongs to the RecF family.</text>
</comment>
<dbReference type="InterPro" id="IPR018078">
    <property type="entry name" value="DNA-binding_RecF_CS"/>
</dbReference>
<keyword evidence="4 12" id="KW-0963">Cytoplasm</keyword>
<evidence type="ECO:0000256" key="3">
    <source>
        <dbReference type="ARBA" id="ARBA00020170"/>
    </source>
</evidence>
<dbReference type="Pfam" id="PF02463">
    <property type="entry name" value="SMC_N"/>
    <property type="match status" value="1"/>
</dbReference>
<dbReference type="Gene3D" id="1.20.1050.90">
    <property type="entry name" value="RecF/RecN/SMC, N-terminal domain"/>
    <property type="match status" value="1"/>
</dbReference>
<dbReference type="InterPro" id="IPR027417">
    <property type="entry name" value="P-loop_NTPase"/>
</dbReference>
<organism evidence="15 16">
    <name type="scientific">Orenia metallireducens</name>
    <dbReference type="NCBI Taxonomy" id="1413210"/>
    <lineage>
        <taxon>Bacteria</taxon>
        <taxon>Bacillati</taxon>
        <taxon>Bacillota</taxon>
        <taxon>Clostridia</taxon>
        <taxon>Halanaerobiales</taxon>
        <taxon>Halobacteroidaceae</taxon>
        <taxon>Orenia</taxon>
    </lineage>
</organism>
<dbReference type="PROSITE" id="PS00617">
    <property type="entry name" value="RECF_1"/>
    <property type="match status" value="1"/>
</dbReference>
<proteinExistence type="inferred from homology"/>
<dbReference type="GO" id="GO:0000731">
    <property type="term" value="P:DNA synthesis involved in DNA repair"/>
    <property type="evidence" value="ECO:0007669"/>
    <property type="project" value="TreeGrafter"/>
</dbReference>
<evidence type="ECO:0000313" key="15">
    <source>
        <dbReference type="EMBL" id="SNY17804.1"/>
    </source>
</evidence>
<evidence type="ECO:0000256" key="8">
    <source>
        <dbReference type="ARBA" id="ARBA00022840"/>
    </source>
</evidence>
<dbReference type="PANTHER" id="PTHR32182">
    <property type="entry name" value="DNA REPLICATION AND REPAIR PROTEIN RECF"/>
    <property type="match status" value="1"/>
</dbReference>
<dbReference type="GO" id="GO:0003697">
    <property type="term" value="F:single-stranded DNA binding"/>
    <property type="evidence" value="ECO:0007669"/>
    <property type="project" value="UniProtKB-UniRule"/>
</dbReference>
<dbReference type="InterPro" id="IPR001238">
    <property type="entry name" value="DNA-binding_RecF"/>
</dbReference>
<dbReference type="GO" id="GO:0009432">
    <property type="term" value="P:SOS response"/>
    <property type="evidence" value="ECO:0007669"/>
    <property type="project" value="UniProtKB-UniRule"/>
</dbReference>
<dbReference type="GO" id="GO:0006260">
    <property type="term" value="P:DNA replication"/>
    <property type="evidence" value="ECO:0007669"/>
    <property type="project" value="UniProtKB-UniRule"/>
</dbReference>
<dbReference type="EMBL" id="OBDZ01000004">
    <property type="protein sequence ID" value="SNY17804.1"/>
    <property type="molecule type" value="Genomic_DNA"/>
</dbReference>
<evidence type="ECO:0000256" key="12">
    <source>
        <dbReference type="HAMAP-Rule" id="MF_00365"/>
    </source>
</evidence>
<dbReference type="GO" id="GO:0006302">
    <property type="term" value="P:double-strand break repair"/>
    <property type="evidence" value="ECO:0007669"/>
    <property type="project" value="TreeGrafter"/>
</dbReference>
<evidence type="ECO:0000256" key="9">
    <source>
        <dbReference type="ARBA" id="ARBA00023125"/>
    </source>
</evidence>
<reference evidence="16" key="1">
    <citation type="submission" date="2017-09" db="EMBL/GenBank/DDBJ databases">
        <authorList>
            <person name="Varghese N."/>
            <person name="Submissions S."/>
        </authorList>
    </citation>
    <scope>NUCLEOTIDE SEQUENCE [LARGE SCALE GENOMIC DNA]</scope>
    <source>
        <strain evidence="16">MSL47</strain>
    </source>
</reference>
<comment type="function">
    <text evidence="12 13">The RecF protein is involved in DNA metabolism; it is required for DNA replication and normal SOS inducibility. RecF binds preferentially to single-stranded, linear DNA. It also seems to bind ATP.</text>
</comment>
<dbReference type="Proteomes" id="UP000219573">
    <property type="component" value="Unassembled WGS sequence"/>
</dbReference>
<dbReference type="RefSeq" id="WP_097016828.1">
    <property type="nucleotide sequence ID" value="NZ_OBDZ01000004.1"/>
</dbReference>
<dbReference type="OrthoDB" id="9803889at2"/>
<feature type="domain" description="RecF/RecN/SMC N-terminal" evidence="14">
    <location>
        <begin position="2"/>
        <end position="363"/>
    </location>
</feature>
<dbReference type="AlphaFoldDB" id="A0A285G406"/>
<evidence type="ECO:0000256" key="13">
    <source>
        <dbReference type="RuleBase" id="RU000578"/>
    </source>
</evidence>
<dbReference type="GO" id="GO:0005524">
    <property type="term" value="F:ATP binding"/>
    <property type="evidence" value="ECO:0007669"/>
    <property type="project" value="UniProtKB-UniRule"/>
</dbReference>
<evidence type="ECO:0000256" key="5">
    <source>
        <dbReference type="ARBA" id="ARBA00022705"/>
    </source>
</evidence>
<dbReference type="InterPro" id="IPR003395">
    <property type="entry name" value="RecF/RecN/SMC_N"/>
</dbReference>
<keyword evidence="5 12" id="KW-0235">DNA replication</keyword>
<protein>
    <recommendedName>
        <fullName evidence="3 12">DNA replication and repair protein RecF</fullName>
    </recommendedName>
</protein>
<accession>A0A285G406</accession>
<evidence type="ECO:0000256" key="10">
    <source>
        <dbReference type="ARBA" id="ARBA00023204"/>
    </source>
</evidence>
<evidence type="ECO:0000256" key="4">
    <source>
        <dbReference type="ARBA" id="ARBA00022490"/>
    </source>
</evidence>
<dbReference type="InterPro" id="IPR042174">
    <property type="entry name" value="RecF_2"/>
</dbReference>
<evidence type="ECO:0000256" key="1">
    <source>
        <dbReference type="ARBA" id="ARBA00004496"/>
    </source>
</evidence>
<dbReference type="STRING" id="1413210.U472_00675"/>
<dbReference type="HAMAP" id="MF_00365">
    <property type="entry name" value="RecF"/>
    <property type="match status" value="1"/>
</dbReference>
<evidence type="ECO:0000313" key="16">
    <source>
        <dbReference type="Proteomes" id="UP000219573"/>
    </source>
</evidence>
<keyword evidence="11 12" id="KW-0742">SOS response</keyword>
<keyword evidence="7 12" id="KW-0227">DNA damage</keyword>
<evidence type="ECO:0000256" key="6">
    <source>
        <dbReference type="ARBA" id="ARBA00022741"/>
    </source>
</evidence>
<sequence length="369" mass="42556">MYLSQLYLKNFRNYTEEHLKFNKNINLLIGSNAQGKTNILESIYLIGTGGSHRTNIDSELINWQKDGLYLKGELIKDNQDYQLELSLLGRNKEIKINSNRLSRINDLIGYLNIVIFSPEDLSLVKGSPNLRRKFIDLEISQISPYYRHLISKYGKVLKQRNNLLKEIRDNKAPKEMLSVWDQQLIDLGSKIIKKRLESLIKLGILSKLMQRKITNGLEALELKYDTELDLDNNSSEDEIKESFKLKLKEKKEREIYQGATTLGPHRDDISLIVNNIDIRKFGSQGQQRTAALALKLAELEFMKGEIGEYPILLLDDVFSELDISRRSYLLDTIRDKIQTFITSTDLKHLDGLKGNHKIFEIKNGSAIEV</sequence>
<comment type="subcellular location">
    <subcellularLocation>
        <location evidence="1 12 13">Cytoplasm</location>
    </subcellularLocation>
</comment>
<dbReference type="Gene3D" id="3.40.50.300">
    <property type="entry name" value="P-loop containing nucleotide triphosphate hydrolases"/>
    <property type="match status" value="1"/>
</dbReference>
<dbReference type="PANTHER" id="PTHR32182:SF0">
    <property type="entry name" value="DNA REPLICATION AND REPAIR PROTEIN RECF"/>
    <property type="match status" value="1"/>
</dbReference>
<keyword evidence="8 12" id="KW-0067">ATP-binding</keyword>
<evidence type="ECO:0000259" key="14">
    <source>
        <dbReference type="Pfam" id="PF02463"/>
    </source>
</evidence>
<evidence type="ECO:0000256" key="11">
    <source>
        <dbReference type="ARBA" id="ARBA00023236"/>
    </source>
</evidence>
<evidence type="ECO:0000256" key="7">
    <source>
        <dbReference type="ARBA" id="ARBA00022763"/>
    </source>
</evidence>
<dbReference type="SUPFAM" id="SSF52540">
    <property type="entry name" value="P-loop containing nucleoside triphosphate hydrolases"/>
    <property type="match status" value="1"/>
</dbReference>
<gene>
    <name evidence="12" type="primary">recF</name>
    <name evidence="15" type="ORF">SAMN06265827_104195</name>
</gene>
<name>A0A285G406_9FIRM</name>
<dbReference type="PROSITE" id="PS00618">
    <property type="entry name" value="RECF_2"/>
    <property type="match status" value="1"/>
</dbReference>
<keyword evidence="16" id="KW-1185">Reference proteome</keyword>
<keyword evidence="6 12" id="KW-0547">Nucleotide-binding</keyword>
<dbReference type="CDD" id="cd03242">
    <property type="entry name" value="ABC_RecF"/>
    <property type="match status" value="1"/>
</dbReference>
<dbReference type="GO" id="GO:0005737">
    <property type="term" value="C:cytoplasm"/>
    <property type="evidence" value="ECO:0007669"/>
    <property type="project" value="UniProtKB-SubCell"/>
</dbReference>
<keyword evidence="10 12" id="KW-0234">DNA repair</keyword>